<dbReference type="Proteomes" id="UP000656244">
    <property type="component" value="Unassembled WGS sequence"/>
</dbReference>
<comment type="caution">
    <text evidence="1">The sequence shown here is derived from an EMBL/GenBank/DDBJ whole genome shotgun (WGS) entry which is preliminary data.</text>
</comment>
<sequence>MKTIFQRILICIVLISTSIGYSQNDKIEINGIILDEAQMPVPFVAVGIVKKYIGTSSTEDGEFSFFVTKNELQDSLSISSLGFDPYSIKVADYLKLEKKEIVLKETITELDVVKLLTPKDYVINAMERLKENTLSEPHRLEMLYRRTTTEADKPKFLIENYILLRDKGPAYGPSVIQVAESRKSADYRIWKGKQWQHSVNSLFNLNPFRPHQSQHKRNLKKFNWKKIGESSYEGEDVLVIKGQNPDIDWEKITMYIGVDSYKVYRIERGPSLFIYKKHNSGKLVLSYFKNEWKLKKHMVPKEYHNTDAETSHYKTEAFVYSTSTDKKEVRKVYPFGGDTDMGIIELPYNPDFWKNLSMPPDTKFYKSLKEGLESNYGVPLETQFELVNQ</sequence>
<organism evidence="1 2">
    <name type="scientific">Hyunsoonleella aquatilis</name>
    <dbReference type="NCBI Taxonomy" id="2762758"/>
    <lineage>
        <taxon>Bacteria</taxon>
        <taxon>Pseudomonadati</taxon>
        <taxon>Bacteroidota</taxon>
        <taxon>Flavobacteriia</taxon>
        <taxon>Flavobacteriales</taxon>
        <taxon>Flavobacteriaceae</taxon>
    </lineage>
</organism>
<gene>
    <name evidence="1" type="ORF">H7U19_12250</name>
</gene>
<keyword evidence="2" id="KW-1185">Reference proteome</keyword>
<dbReference type="AlphaFoldDB" id="A0A923H9X4"/>
<protein>
    <submittedName>
        <fullName evidence="1">Carboxypeptidase-like regulatory domain-containing protein</fullName>
    </submittedName>
</protein>
<accession>A0A923H9X4</accession>
<dbReference type="InterPro" id="IPR008969">
    <property type="entry name" value="CarboxyPept-like_regulatory"/>
</dbReference>
<keyword evidence="1" id="KW-0121">Carboxypeptidase</keyword>
<proteinExistence type="predicted"/>
<dbReference type="EMBL" id="JACNMF010000004">
    <property type="protein sequence ID" value="MBC3759183.1"/>
    <property type="molecule type" value="Genomic_DNA"/>
</dbReference>
<name>A0A923H9X4_9FLAO</name>
<dbReference type="GO" id="GO:0004180">
    <property type="term" value="F:carboxypeptidase activity"/>
    <property type="evidence" value="ECO:0007669"/>
    <property type="project" value="UniProtKB-KW"/>
</dbReference>
<dbReference type="RefSeq" id="WP_186562794.1">
    <property type="nucleotide sequence ID" value="NZ_JACNMF010000004.1"/>
</dbReference>
<dbReference type="Pfam" id="PF13715">
    <property type="entry name" value="CarbopepD_reg_2"/>
    <property type="match status" value="1"/>
</dbReference>
<evidence type="ECO:0000313" key="2">
    <source>
        <dbReference type="Proteomes" id="UP000656244"/>
    </source>
</evidence>
<keyword evidence="1" id="KW-0378">Hydrolase</keyword>
<dbReference type="SUPFAM" id="SSF49464">
    <property type="entry name" value="Carboxypeptidase regulatory domain-like"/>
    <property type="match status" value="1"/>
</dbReference>
<keyword evidence="1" id="KW-0645">Protease</keyword>
<reference evidence="1" key="1">
    <citation type="submission" date="2020-08" db="EMBL/GenBank/DDBJ databases">
        <title>Hyunsoonleella sp. strain SJ7 genome sequencing and assembly.</title>
        <authorList>
            <person name="Kim I."/>
        </authorList>
    </citation>
    <scope>NUCLEOTIDE SEQUENCE</scope>
    <source>
        <strain evidence="1">SJ7</strain>
    </source>
</reference>
<evidence type="ECO:0000313" key="1">
    <source>
        <dbReference type="EMBL" id="MBC3759183.1"/>
    </source>
</evidence>